<accession>A0A1D7QKX7</accession>
<dbReference type="InterPro" id="IPR036388">
    <property type="entry name" value="WH-like_DNA-bd_sf"/>
</dbReference>
<proteinExistence type="predicted"/>
<evidence type="ECO:0000256" key="1">
    <source>
        <dbReference type="ARBA" id="ARBA00023015"/>
    </source>
</evidence>
<keyword evidence="2" id="KW-0731">Sigma factor</keyword>
<evidence type="ECO:0000259" key="5">
    <source>
        <dbReference type="Pfam" id="PF08281"/>
    </source>
</evidence>
<feature type="transmembrane region" description="Helical" evidence="4">
    <location>
        <begin position="186"/>
        <end position="204"/>
    </location>
</feature>
<dbReference type="Gene3D" id="1.10.10.10">
    <property type="entry name" value="Winged helix-like DNA-binding domain superfamily/Winged helix DNA-binding domain"/>
    <property type="match status" value="1"/>
</dbReference>
<dbReference type="InterPro" id="IPR039425">
    <property type="entry name" value="RNA_pol_sigma-70-like"/>
</dbReference>
<keyword evidence="4" id="KW-0472">Membrane</keyword>
<dbReference type="Proteomes" id="UP000094313">
    <property type="component" value="Chromosome"/>
</dbReference>
<keyword evidence="4" id="KW-1133">Transmembrane helix</keyword>
<evidence type="ECO:0000313" key="7">
    <source>
        <dbReference type="Proteomes" id="UP000094313"/>
    </source>
</evidence>
<keyword evidence="4" id="KW-0812">Transmembrane</keyword>
<organism evidence="6 7">
    <name type="scientific">Pedobacter steynii</name>
    <dbReference type="NCBI Taxonomy" id="430522"/>
    <lineage>
        <taxon>Bacteria</taxon>
        <taxon>Pseudomonadati</taxon>
        <taxon>Bacteroidota</taxon>
        <taxon>Sphingobacteriia</taxon>
        <taxon>Sphingobacteriales</taxon>
        <taxon>Sphingobacteriaceae</taxon>
        <taxon>Pedobacter</taxon>
    </lineage>
</organism>
<evidence type="ECO:0000256" key="3">
    <source>
        <dbReference type="ARBA" id="ARBA00023163"/>
    </source>
</evidence>
<dbReference type="GO" id="GO:0006352">
    <property type="term" value="P:DNA-templated transcription initiation"/>
    <property type="evidence" value="ECO:0007669"/>
    <property type="project" value="InterPro"/>
</dbReference>
<dbReference type="InterPro" id="IPR013249">
    <property type="entry name" value="RNA_pol_sigma70_r4_t2"/>
</dbReference>
<feature type="domain" description="RNA polymerase sigma factor 70 region 4 type 2" evidence="5">
    <location>
        <begin position="126"/>
        <end position="176"/>
    </location>
</feature>
<dbReference type="AlphaFoldDB" id="A0A1D7QKX7"/>
<gene>
    <name evidence="6" type="ORF">BFS30_20485</name>
</gene>
<dbReference type="SUPFAM" id="SSF88659">
    <property type="entry name" value="Sigma3 and sigma4 domains of RNA polymerase sigma factors"/>
    <property type="match status" value="1"/>
</dbReference>
<dbReference type="RefSeq" id="WP_069380998.1">
    <property type="nucleotide sequence ID" value="NZ_CP017141.1"/>
</dbReference>
<dbReference type="OrthoDB" id="9150024at2"/>
<evidence type="ECO:0000256" key="4">
    <source>
        <dbReference type="SAM" id="Phobius"/>
    </source>
</evidence>
<evidence type="ECO:0000256" key="2">
    <source>
        <dbReference type="ARBA" id="ARBA00023082"/>
    </source>
</evidence>
<dbReference type="PANTHER" id="PTHR43133:SF46">
    <property type="entry name" value="RNA POLYMERASE SIGMA-70 FACTOR ECF SUBFAMILY"/>
    <property type="match status" value="1"/>
</dbReference>
<dbReference type="InterPro" id="IPR013324">
    <property type="entry name" value="RNA_pol_sigma_r3/r4-like"/>
</dbReference>
<dbReference type="EMBL" id="CP017141">
    <property type="protein sequence ID" value="AOM79335.1"/>
    <property type="molecule type" value="Genomic_DNA"/>
</dbReference>
<dbReference type="GO" id="GO:0003677">
    <property type="term" value="F:DNA binding"/>
    <property type="evidence" value="ECO:0007669"/>
    <property type="project" value="InterPro"/>
</dbReference>
<keyword evidence="3" id="KW-0804">Transcription</keyword>
<dbReference type="KEGG" id="psty:BFS30_20485"/>
<keyword evidence="7" id="KW-1185">Reference proteome</keyword>
<protein>
    <recommendedName>
        <fullName evidence="5">RNA polymerase sigma factor 70 region 4 type 2 domain-containing protein</fullName>
    </recommendedName>
</protein>
<dbReference type="Pfam" id="PF08281">
    <property type="entry name" value="Sigma70_r4_2"/>
    <property type="match status" value="1"/>
</dbReference>
<evidence type="ECO:0000313" key="6">
    <source>
        <dbReference type="EMBL" id="AOM79335.1"/>
    </source>
</evidence>
<name>A0A1D7QKX7_9SPHI</name>
<keyword evidence="1" id="KW-0805">Transcription regulation</keyword>
<dbReference type="GO" id="GO:0016987">
    <property type="term" value="F:sigma factor activity"/>
    <property type="evidence" value="ECO:0007669"/>
    <property type="project" value="UniProtKB-KW"/>
</dbReference>
<reference evidence="6 7" key="1">
    <citation type="submission" date="2016-08" db="EMBL/GenBank/DDBJ databases">
        <authorList>
            <person name="Seilhamer J.J."/>
        </authorList>
    </citation>
    <scope>NUCLEOTIDE SEQUENCE [LARGE SCALE GENOMIC DNA]</scope>
    <source>
        <strain evidence="6 7">DX4</strain>
    </source>
</reference>
<sequence length="205" mass="23832">MKRGTDLKNEWNNFINNASESAYYQLYAHYHKYFFYIGVKKGALSEKIGDCVHDLFLYIFENRDKLSSIRDHHNYLLTSFLRALFKKDHFSSEETQELASLEEILIVPASDEQIMTTDTGNQVKLILQHYIDELSVSQARMIYEKFYLGLSYEEIATTHQITVRTAYNTIFKAIHKLRKHIGDNKAASLITAIATLSLLFLILYS</sequence>
<dbReference type="PANTHER" id="PTHR43133">
    <property type="entry name" value="RNA POLYMERASE ECF-TYPE SIGMA FACTO"/>
    <property type="match status" value="1"/>
</dbReference>